<dbReference type="AlphaFoldDB" id="X1R4X5"/>
<evidence type="ECO:0000313" key="1">
    <source>
        <dbReference type="EMBL" id="GAI62106.1"/>
    </source>
</evidence>
<reference evidence="1" key="1">
    <citation type="journal article" date="2014" name="Front. Microbiol.">
        <title>High frequency of phylogenetically diverse reductive dehalogenase-homologous genes in deep subseafloor sedimentary metagenomes.</title>
        <authorList>
            <person name="Kawai M."/>
            <person name="Futagami T."/>
            <person name="Toyoda A."/>
            <person name="Takaki Y."/>
            <person name="Nishi S."/>
            <person name="Hori S."/>
            <person name="Arai W."/>
            <person name="Tsubouchi T."/>
            <person name="Morono Y."/>
            <person name="Uchiyama I."/>
            <person name="Ito T."/>
            <person name="Fujiyama A."/>
            <person name="Inagaki F."/>
            <person name="Takami H."/>
        </authorList>
    </citation>
    <scope>NUCLEOTIDE SEQUENCE</scope>
    <source>
        <strain evidence="1">Expedition CK06-06</strain>
    </source>
</reference>
<accession>X1R4X5</accession>
<sequence>MITEATVRMTHLYPELVPDTAEVNIAAGYEAVPPILDLRRFSPLFLQLKDIAVERDDQVEVRIAADKTRAAIVAGSLTGIPNAVLGGIAPNRFGVLGRESLYYNLFSTALKANFRSYFGLWVYKPTVAHKLKMGMTLTNEERRISEELGIKNTVEKGLLPLPLSLQIEREYQIIDEVTYGRILTVPTIPGVTVDTIHPRIDEFLVLTKVATDPGTIAEDVRLTVDRDDDANYVSLIDTYPLSLDFDLDCFIPALTEIRLSLVAAIATANFNIRYTFLRCKMNNILRARFGLVSQDELPEPTLYDKVKGGIL</sequence>
<name>X1R4X5_9ZZZZ</name>
<gene>
    <name evidence="1" type="ORF">S12H4_01430</name>
</gene>
<dbReference type="EMBL" id="BARW01000284">
    <property type="protein sequence ID" value="GAI62106.1"/>
    <property type="molecule type" value="Genomic_DNA"/>
</dbReference>
<organism evidence="1">
    <name type="scientific">marine sediment metagenome</name>
    <dbReference type="NCBI Taxonomy" id="412755"/>
    <lineage>
        <taxon>unclassified sequences</taxon>
        <taxon>metagenomes</taxon>
        <taxon>ecological metagenomes</taxon>
    </lineage>
</organism>
<comment type="caution">
    <text evidence="1">The sequence shown here is derived from an EMBL/GenBank/DDBJ whole genome shotgun (WGS) entry which is preliminary data.</text>
</comment>
<protein>
    <submittedName>
        <fullName evidence="1">Uncharacterized protein</fullName>
    </submittedName>
</protein>
<proteinExistence type="predicted"/>